<evidence type="ECO:0000256" key="2">
    <source>
        <dbReference type="ARBA" id="ARBA00004586"/>
    </source>
</evidence>
<keyword evidence="3 7" id="KW-0812">Transmembrane</keyword>
<dbReference type="PANTHER" id="PTHR13416:SF2">
    <property type="entry name" value="TRANSMEMBRANE PROTEIN 43"/>
    <property type="match status" value="1"/>
</dbReference>
<sequence length="365" mass="39466">MLKGTVALAGGLLLFVAAFPLLFWNEGRAVNIARALNQGASRVIAVQPQPIDPKHNRALVHLSGTASPTQALRDPILGLEVEALRLRRTVEMYQWKNVTSTEDEQSHALRWSETPVDSSNFPVEQHNPKALPFKSATLTAPSVALGDFQLDQGLTQRLFGFQPLPLDPAVLPTVEKALGLSRVALEGGYLYLPYGSGRPAEAKLGDVRVRFEYIPPTLVSVVAQQNGNRLEAQSASGATVALIRPGQHSAPVMFEQALSNNHSLTLALRVAGFALMLFGLRLAVSLLIQATRWIPLVGDLSRLGANLFAGVLALVLSLSSVALAWVIYRPLVAMGLIGLAMASLWWAQRVAQQRNQRSSLLKGES</sequence>
<name>A0A511R603_9DEIN</name>
<reference evidence="8 9" key="1">
    <citation type="submission" date="2019-07" db="EMBL/GenBank/DDBJ databases">
        <title>Whole genome shotgun sequence of Meiothermus hypogaeus NBRC 106114.</title>
        <authorList>
            <person name="Hosoyama A."/>
            <person name="Uohara A."/>
            <person name="Ohji S."/>
            <person name="Ichikawa N."/>
        </authorList>
    </citation>
    <scope>NUCLEOTIDE SEQUENCE [LARGE SCALE GENOMIC DNA]</scope>
    <source>
        <strain evidence="8 9">NBRC 106114</strain>
    </source>
</reference>
<keyword evidence="6 7" id="KW-0472">Membrane</keyword>
<evidence type="ECO:0000313" key="9">
    <source>
        <dbReference type="Proteomes" id="UP000321197"/>
    </source>
</evidence>
<dbReference type="Proteomes" id="UP000321197">
    <property type="component" value="Unassembled WGS sequence"/>
</dbReference>
<evidence type="ECO:0000256" key="7">
    <source>
        <dbReference type="SAM" id="Phobius"/>
    </source>
</evidence>
<dbReference type="AlphaFoldDB" id="A0A511R603"/>
<dbReference type="EMBL" id="BJXL01000102">
    <property type="protein sequence ID" value="GEM84456.1"/>
    <property type="molecule type" value="Genomic_DNA"/>
</dbReference>
<feature type="transmembrane region" description="Helical" evidence="7">
    <location>
        <begin position="266"/>
        <end position="288"/>
    </location>
</feature>
<comment type="subcellular location">
    <subcellularLocation>
        <location evidence="1">Endomembrane system</location>
        <topology evidence="1">Multi-pass membrane protein</topology>
    </subcellularLocation>
    <subcellularLocation>
        <location evidence="2">Endoplasmic reticulum membrane</location>
    </subcellularLocation>
</comment>
<dbReference type="Pfam" id="PF07787">
    <property type="entry name" value="TMEM43"/>
    <property type="match status" value="1"/>
</dbReference>
<keyword evidence="4" id="KW-0256">Endoplasmic reticulum</keyword>
<evidence type="ECO:0000256" key="5">
    <source>
        <dbReference type="ARBA" id="ARBA00022989"/>
    </source>
</evidence>
<evidence type="ECO:0000313" key="8">
    <source>
        <dbReference type="EMBL" id="GEM84456.1"/>
    </source>
</evidence>
<comment type="caution">
    <text evidence="8">The sequence shown here is derived from an EMBL/GenBank/DDBJ whole genome shotgun (WGS) entry which is preliminary data.</text>
</comment>
<feature type="transmembrane region" description="Helical" evidence="7">
    <location>
        <begin position="327"/>
        <end position="347"/>
    </location>
</feature>
<evidence type="ECO:0000256" key="1">
    <source>
        <dbReference type="ARBA" id="ARBA00004127"/>
    </source>
</evidence>
<organism evidence="8 9">
    <name type="scientific">Meiothermus hypogaeus NBRC 106114</name>
    <dbReference type="NCBI Taxonomy" id="1227553"/>
    <lineage>
        <taxon>Bacteria</taxon>
        <taxon>Thermotogati</taxon>
        <taxon>Deinococcota</taxon>
        <taxon>Deinococci</taxon>
        <taxon>Thermales</taxon>
        <taxon>Thermaceae</taxon>
        <taxon>Meiothermus</taxon>
    </lineage>
</organism>
<dbReference type="GO" id="GO:0006629">
    <property type="term" value="P:lipid metabolic process"/>
    <property type="evidence" value="ECO:0007669"/>
    <property type="project" value="TreeGrafter"/>
</dbReference>
<dbReference type="OrthoDB" id="273988at2"/>
<dbReference type="PANTHER" id="PTHR13416">
    <property type="match status" value="1"/>
</dbReference>
<dbReference type="RefSeq" id="WP_119340699.1">
    <property type="nucleotide sequence ID" value="NZ_BJXL01000102.1"/>
</dbReference>
<evidence type="ECO:0000256" key="3">
    <source>
        <dbReference type="ARBA" id="ARBA00022692"/>
    </source>
</evidence>
<proteinExistence type="predicted"/>
<accession>A0A511R603</accession>
<evidence type="ECO:0000256" key="6">
    <source>
        <dbReference type="ARBA" id="ARBA00023136"/>
    </source>
</evidence>
<dbReference type="GO" id="GO:0012505">
    <property type="term" value="C:endomembrane system"/>
    <property type="evidence" value="ECO:0007669"/>
    <property type="project" value="UniProtKB-SubCell"/>
</dbReference>
<dbReference type="GO" id="GO:0071763">
    <property type="term" value="P:nuclear membrane organization"/>
    <property type="evidence" value="ECO:0007669"/>
    <property type="project" value="TreeGrafter"/>
</dbReference>
<gene>
    <name evidence="8" type="ORF">MHY01S_26220</name>
</gene>
<keyword evidence="5 7" id="KW-1133">Transmembrane helix</keyword>
<dbReference type="InterPro" id="IPR012430">
    <property type="entry name" value="TMEM43_fam"/>
</dbReference>
<evidence type="ECO:0000256" key="4">
    <source>
        <dbReference type="ARBA" id="ARBA00022824"/>
    </source>
</evidence>
<protein>
    <submittedName>
        <fullName evidence="8">Uncharacterized protein</fullName>
    </submittedName>
</protein>